<evidence type="ECO:0000313" key="2">
    <source>
        <dbReference type="EnsemblMetazoa" id="GAUT010101-PA"/>
    </source>
</evidence>
<name>A0A1A9UN73_GLOAU</name>
<protein>
    <submittedName>
        <fullName evidence="2">Uncharacterized protein</fullName>
    </submittedName>
</protein>
<evidence type="ECO:0000313" key="3">
    <source>
        <dbReference type="Proteomes" id="UP000078200"/>
    </source>
</evidence>
<dbReference type="VEuPathDB" id="VectorBase:GAUT010101"/>
<organism evidence="2 3">
    <name type="scientific">Glossina austeni</name>
    <name type="common">Savannah tsetse fly</name>
    <dbReference type="NCBI Taxonomy" id="7395"/>
    <lineage>
        <taxon>Eukaryota</taxon>
        <taxon>Metazoa</taxon>
        <taxon>Ecdysozoa</taxon>
        <taxon>Arthropoda</taxon>
        <taxon>Hexapoda</taxon>
        <taxon>Insecta</taxon>
        <taxon>Pterygota</taxon>
        <taxon>Neoptera</taxon>
        <taxon>Endopterygota</taxon>
        <taxon>Diptera</taxon>
        <taxon>Brachycera</taxon>
        <taxon>Muscomorpha</taxon>
        <taxon>Hippoboscoidea</taxon>
        <taxon>Glossinidae</taxon>
        <taxon>Glossina</taxon>
    </lineage>
</organism>
<feature type="compositionally biased region" description="Low complexity" evidence="1">
    <location>
        <begin position="85"/>
        <end position="109"/>
    </location>
</feature>
<dbReference type="AlphaFoldDB" id="A0A1A9UN73"/>
<proteinExistence type="predicted"/>
<evidence type="ECO:0000256" key="1">
    <source>
        <dbReference type="SAM" id="MobiDB-lite"/>
    </source>
</evidence>
<reference evidence="2" key="1">
    <citation type="submission" date="2020-05" db="UniProtKB">
        <authorList>
            <consortium name="EnsemblMetazoa"/>
        </authorList>
    </citation>
    <scope>IDENTIFICATION</scope>
    <source>
        <strain evidence="2">TTRI</strain>
    </source>
</reference>
<dbReference type="EnsemblMetazoa" id="GAUT010101-RA">
    <property type="protein sequence ID" value="GAUT010101-PA"/>
    <property type="gene ID" value="GAUT010101"/>
</dbReference>
<sequence>MAELVDHLWFYWYGYALQAPLSSLLPRPALSSLLPRPTLSSPSRAAPFFLLPLPLPPLPPFPLAPLPSPPFFPFFPFFLRLPSSSLDDSTPSISSKTSFSLPSSSSIASNTLDDVFNSND</sequence>
<feature type="compositionally biased region" description="Polar residues" evidence="1">
    <location>
        <begin position="110"/>
        <end position="120"/>
    </location>
</feature>
<keyword evidence="3" id="KW-1185">Reference proteome</keyword>
<accession>A0A1A9UN73</accession>
<dbReference type="Proteomes" id="UP000078200">
    <property type="component" value="Unassembled WGS sequence"/>
</dbReference>
<feature type="region of interest" description="Disordered" evidence="1">
    <location>
        <begin position="85"/>
        <end position="120"/>
    </location>
</feature>